<reference evidence="4 5" key="2">
    <citation type="submission" date="2018-06" db="EMBL/GenBank/DDBJ databases">
        <title>Sequencing of bacterial isolates from soil warming experiment in Harvard Forest, Massachusetts, USA.</title>
        <authorList>
            <person name="Deangelis K.PhD."/>
        </authorList>
    </citation>
    <scope>NUCLEOTIDE SEQUENCE [LARGE SCALE GENOMIC DNA]</scope>
    <source>
        <strain evidence="4 5">GAS496</strain>
    </source>
</reference>
<sequence>MKIANLAGRLTIVTDSRAVDVEHASDFKFDADPQAIYDRFDEFMEWAAQTDLTGYGRAYSPDRLRAPAPRPSQIFAVGFNYRSHAQELGTTVDDGLPPVFTKFASAITGPFGSVALPEGSVDWEVELVAVIGRRAWRVDDVHAWHHIAGLTVGQDLSERQAQLRGSTPQFSLGKSYPGFAPMGPWLVTPDEFDDPDDLRLTCTLNADIVQDARTSQMITPIPALVARLSRVVALSPGDIIYTGTPAGVGLSRQPARFLNAGDELVSQIDGIGAMRHNMIVAHPT</sequence>
<dbReference type="AlphaFoldDB" id="A0A318HDP6"/>
<dbReference type="GO" id="GO:0003824">
    <property type="term" value="F:catalytic activity"/>
    <property type="evidence" value="ECO:0007669"/>
    <property type="project" value="InterPro"/>
</dbReference>
<dbReference type="PANTHER" id="PTHR42796">
    <property type="entry name" value="FUMARYLACETOACETATE HYDROLASE DOMAIN-CONTAINING PROTEIN 2A-RELATED"/>
    <property type="match status" value="1"/>
</dbReference>
<dbReference type="Proteomes" id="UP000247781">
    <property type="component" value="Unassembled WGS sequence"/>
</dbReference>
<feature type="domain" description="Fumarylacetoacetase-like C-terminal" evidence="3">
    <location>
        <begin position="74"/>
        <end position="277"/>
    </location>
</feature>
<organism evidence="4 5">
    <name type="scientific">Mycolicibacterium moriokaense</name>
    <dbReference type="NCBI Taxonomy" id="39691"/>
    <lineage>
        <taxon>Bacteria</taxon>
        <taxon>Bacillati</taxon>
        <taxon>Actinomycetota</taxon>
        <taxon>Actinomycetes</taxon>
        <taxon>Mycobacteriales</taxon>
        <taxon>Mycobacteriaceae</taxon>
        <taxon>Mycolicibacterium</taxon>
    </lineage>
</organism>
<dbReference type="RefSeq" id="WP_110318752.1">
    <property type="nucleotide sequence ID" value="NZ_QJJU01000020.1"/>
</dbReference>
<comment type="similarity">
    <text evidence="1">Belongs to the FAH family.</text>
</comment>
<dbReference type="Gene3D" id="3.90.850.10">
    <property type="entry name" value="Fumarylacetoacetase-like, C-terminal domain"/>
    <property type="match status" value="1"/>
</dbReference>
<dbReference type="PANTHER" id="PTHR42796:SF4">
    <property type="entry name" value="FUMARYLACETOACETATE HYDROLASE DOMAIN-CONTAINING PROTEIN 2A"/>
    <property type="match status" value="1"/>
</dbReference>
<dbReference type="SUPFAM" id="SSF56529">
    <property type="entry name" value="FAH"/>
    <property type="match status" value="1"/>
</dbReference>
<protein>
    <submittedName>
        <fullName evidence="4">2-keto-4-pentenoate hydratase/2-oxohepta-3-ene-1,7-dioic acid hydratase in catechol pathway</fullName>
    </submittedName>
</protein>
<accession>A0A318HDP6</accession>
<dbReference type="InterPro" id="IPR011234">
    <property type="entry name" value="Fumarylacetoacetase-like_C"/>
</dbReference>
<evidence type="ECO:0000313" key="5">
    <source>
        <dbReference type="Proteomes" id="UP000247781"/>
    </source>
</evidence>
<dbReference type="Pfam" id="PF01557">
    <property type="entry name" value="FAA_hydrolase"/>
    <property type="match status" value="1"/>
</dbReference>
<keyword evidence="2" id="KW-0479">Metal-binding</keyword>
<dbReference type="InterPro" id="IPR051121">
    <property type="entry name" value="FAH"/>
</dbReference>
<dbReference type="GO" id="GO:0044281">
    <property type="term" value="P:small molecule metabolic process"/>
    <property type="evidence" value="ECO:0007669"/>
    <property type="project" value="UniProtKB-ARBA"/>
</dbReference>
<dbReference type="InterPro" id="IPR036663">
    <property type="entry name" value="Fumarylacetoacetase_C_sf"/>
</dbReference>
<dbReference type="EMBL" id="QJJU01000020">
    <property type="protein sequence ID" value="PXX04371.1"/>
    <property type="molecule type" value="Genomic_DNA"/>
</dbReference>
<gene>
    <name evidence="4" type="ORF">C8E89_120110</name>
</gene>
<dbReference type="GO" id="GO:0046872">
    <property type="term" value="F:metal ion binding"/>
    <property type="evidence" value="ECO:0007669"/>
    <property type="project" value="UniProtKB-KW"/>
</dbReference>
<keyword evidence="5" id="KW-1185">Reference proteome</keyword>
<evidence type="ECO:0000313" key="4">
    <source>
        <dbReference type="EMBL" id="PXX04371.1"/>
    </source>
</evidence>
<dbReference type="OrthoDB" id="9805307at2"/>
<evidence type="ECO:0000256" key="1">
    <source>
        <dbReference type="ARBA" id="ARBA00010211"/>
    </source>
</evidence>
<proteinExistence type="inferred from homology"/>
<reference evidence="5" key="1">
    <citation type="submission" date="2018-05" db="EMBL/GenBank/DDBJ databases">
        <authorList>
            <person name="Deangelis K."/>
            <person name="Huntemann M."/>
            <person name="Clum A."/>
            <person name="Pillay M."/>
            <person name="Palaniappan K."/>
            <person name="Varghese N."/>
            <person name="Mikhailova N."/>
            <person name="Stamatis D."/>
            <person name="Reddy T."/>
            <person name="Daum C."/>
            <person name="Shapiro N."/>
            <person name="Ivanova N."/>
            <person name="Kyrpides N."/>
            <person name="Woyke T."/>
        </authorList>
    </citation>
    <scope>NUCLEOTIDE SEQUENCE [LARGE SCALE GENOMIC DNA]</scope>
    <source>
        <strain evidence="5">GAS496</strain>
    </source>
</reference>
<comment type="caution">
    <text evidence="4">The sequence shown here is derived from an EMBL/GenBank/DDBJ whole genome shotgun (WGS) entry which is preliminary data.</text>
</comment>
<evidence type="ECO:0000259" key="3">
    <source>
        <dbReference type="Pfam" id="PF01557"/>
    </source>
</evidence>
<name>A0A318HDP6_9MYCO</name>
<evidence type="ECO:0000256" key="2">
    <source>
        <dbReference type="ARBA" id="ARBA00022723"/>
    </source>
</evidence>